<reference evidence="2 3" key="1">
    <citation type="submission" date="2024-09" db="EMBL/GenBank/DDBJ databases">
        <authorList>
            <person name="Sun Q."/>
            <person name="Mori K."/>
        </authorList>
    </citation>
    <scope>NUCLEOTIDE SEQUENCE [LARGE SCALE GENOMIC DNA]</scope>
    <source>
        <strain evidence="2 3">KCTC 23076</strain>
    </source>
</reference>
<dbReference type="PROSITE" id="PS51257">
    <property type="entry name" value="PROKAR_LIPOPROTEIN"/>
    <property type="match status" value="1"/>
</dbReference>
<dbReference type="Proteomes" id="UP001589896">
    <property type="component" value="Unassembled WGS sequence"/>
</dbReference>
<evidence type="ECO:0000313" key="2">
    <source>
        <dbReference type="EMBL" id="MFC0679596.1"/>
    </source>
</evidence>
<sequence length="418" mass="43060">MNIKTSPARLRALGAVALIASACAGQAAAATVTAGCDNAPSKATAIFTNLANQAPGAPEVVVSTATATNSGDVPWGTNTTSLTYSPIEFSYNGSSLTGKARGTSVGLASGSIGRANFARITIHTASDDKQHPITVQLQNAMVGPVPLGTLKAGAVKCWTVSNITLDSSFSVTGSLALKGNIPGGKASVQIDVGYVGPSDVDAPVVTDVDVNPDPVVLNGTATVSAIINDVDTGGSVITSAEYSLNDGAWMPMAAVDAFDTSLEGALASFTAAKIGENRVCVRGTDAAGLTSAPQCQHFRTIYNFEGFYSPIDMGILNSARAGQSIPTKWRLTDANGAPINDPASFRALYSSANACAGGLPTDAIEEDASGSSGLQYLGDGYWQFNWKTPKTYASTCRGMYVEFQGGQTSPLVLFQFRR</sequence>
<dbReference type="NCBIfam" id="NF038114">
    <property type="entry name" value="rightmost"/>
    <property type="match status" value="1"/>
</dbReference>
<organism evidence="2 3">
    <name type="scientific">Lysobacter korlensis</name>
    <dbReference type="NCBI Taxonomy" id="553636"/>
    <lineage>
        <taxon>Bacteria</taxon>
        <taxon>Pseudomonadati</taxon>
        <taxon>Pseudomonadota</taxon>
        <taxon>Gammaproteobacteria</taxon>
        <taxon>Lysobacterales</taxon>
        <taxon>Lysobacteraceae</taxon>
        <taxon>Lysobacter</taxon>
    </lineage>
</organism>
<keyword evidence="3" id="KW-1185">Reference proteome</keyword>
<name>A0ABV6RRJ7_9GAMM</name>
<evidence type="ECO:0000256" key="1">
    <source>
        <dbReference type="SAM" id="SignalP"/>
    </source>
</evidence>
<protein>
    <submittedName>
        <fullName evidence="2">PxKF domain-containing protein</fullName>
    </submittedName>
</protein>
<proteinExistence type="predicted"/>
<gene>
    <name evidence="2" type="ORF">ACFFGH_17300</name>
</gene>
<dbReference type="EMBL" id="JBHLTG010000004">
    <property type="protein sequence ID" value="MFC0679596.1"/>
    <property type="molecule type" value="Genomic_DNA"/>
</dbReference>
<dbReference type="RefSeq" id="WP_386670525.1">
    <property type="nucleotide sequence ID" value="NZ_JBHLTG010000004.1"/>
</dbReference>
<feature type="chain" id="PRO_5045808920" evidence="1">
    <location>
        <begin position="30"/>
        <end position="418"/>
    </location>
</feature>
<keyword evidence="1" id="KW-0732">Signal</keyword>
<accession>A0ABV6RRJ7</accession>
<comment type="caution">
    <text evidence="2">The sequence shown here is derived from an EMBL/GenBank/DDBJ whole genome shotgun (WGS) entry which is preliminary data.</text>
</comment>
<evidence type="ECO:0000313" key="3">
    <source>
        <dbReference type="Proteomes" id="UP001589896"/>
    </source>
</evidence>
<feature type="signal peptide" evidence="1">
    <location>
        <begin position="1"/>
        <end position="29"/>
    </location>
</feature>